<dbReference type="KEGG" id="tab:CIG75_17015"/>
<accession>A0A223D4I0</accession>
<dbReference type="Proteomes" id="UP000214688">
    <property type="component" value="Chromosome"/>
</dbReference>
<dbReference type="AlphaFoldDB" id="A0A223D4I0"/>
<sequence>MPYVPKTDWNYNDVLSEKDINRIEGGIAEGRQLIEDHAAEKNNPHGVTPQQIGAETPTGAQAKVDAHVNTATAAHPASAIKVDFAGGTFSRDDLESVLMELTGNQIELFTSVDNGKAQVAAAVVAKGGTVAGTAPHSFQELANGIAGIITGKRFASGTAAGVKTGAWHKITVTGLGFQPSLIIANSLASNAEAYIVRTTDYINGPYRNSFWEVSAATTYMNSTLTQGTGPGQFLVLADGFEMLVAYETVNGSARSHKWLAIE</sequence>
<dbReference type="EMBL" id="CP022657">
    <property type="protein sequence ID" value="ASS76491.1"/>
    <property type="molecule type" value="Genomic_DNA"/>
</dbReference>
<reference evidence="1 2" key="1">
    <citation type="journal article" date="2015" name="Int. J. Syst. Evol. Microbiol.">
        <title>Tumebacillus algifaecis sp. nov., isolated from decomposing algal scum.</title>
        <authorList>
            <person name="Wu Y.F."/>
            <person name="Zhang B."/>
            <person name="Xing P."/>
            <person name="Wu Q.L."/>
            <person name="Liu S.J."/>
        </authorList>
    </citation>
    <scope>NUCLEOTIDE SEQUENCE [LARGE SCALE GENOMIC DNA]</scope>
    <source>
        <strain evidence="1 2">THMBR28</strain>
    </source>
</reference>
<dbReference type="RefSeq" id="WP_094237724.1">
    <property type="nucleotide sequence ID" value="NZ_CP022657.1"/>
</dbReference>
<organism evidence="1 2">
    <name type="scientific">Tumebacillus algifaecis</name>
    <dbReference type="NCBI Taxonomy" id="1214604"/>
    <lineage>
        <taxon>Bacteria</taxon>
        <taxon>Bacillati</taxon>
        <taxon>Bacillota</taxon>
        <taxon>Bacilli</taxon>
        <taxon>Bacillales</taxon>
        <taxon>Alicyclobacillaceae</taxon>
        <taxon>Tumebacillus</taxon>
    </lineage>
</organism>
<protein>
    <submittedName>
        <fullName evidence="1">Uncharacterized protein</fullName>
    </submittedName>
</protein>
<evidence type="ECO:0000313" key="2">
    <source>
        <dbReference type="Proteomes" id="UP000214688"/>
    </source>
</evidence>
<dbReference type="OrthoDB" id="2667186at2"/>
<keyword evidence="2" id="KW-1185">Reference proteome</keyword>
<gene>
    <name evidence="1" type="ORF">CIG75_17015</name>
</gene>
<proteinExistence type="predicted"/>
<name>A0A223D4I0_9BACL</name>
<evidence type="ECO:0000313" key="1">
    <source>
        <dbReference type="EMBL" id="ASS76491.1"/>
    </source>
</evidence>